<evidence type="ECO:0000313" key="1">
    <source>
        <dbReference type="EMBL" id="QHT28543.1"/>
    </source>
</evidence>
<dbReference type="EMBL" id="MN738862">
    <property type="protein sequence ID" value="QHT28543.1"/>
    <property type="molecule type" value="Genomic_DNA"/>
</dbReference>
<dbReference type="GO" id="GO:0004252">
    <property type="term" value="F:serine-type endopeptidase activity"/>
    <property type="evidence" value="ECO:0007669"/>
    <property type="project" value="TreeGrafter"/>
</dbReference>
<proteinExistence type="predicted"/>
<dbReference type="Pfam" id="PF00574">
    <property type="entry name" value="CLP_protease"/>
    <property type="match status" value="1"/>
</dbReference>
<sequence>MYLLLGLCLMSGLVNAFNLIELNTTNMLSLQGEINAAVASRFIYDLNKRKDKKDIYVYINSQGGSVESGNQIVSEIQKYNLDCIAERAYSMGFVILQACNKRYIRPYGKLMQHQMSYGVANEKAKVESYVNFVDQMNEVLTTMQADKIKMSNQLFKEKTYNEWWMFGKYAIENGCADEIVHVSCNDKLTKQNETQEYNNYEITFSKCPLIELPIEVKKLKSKIDDYF</sequence>
<dbReference type="PANTHER" id="PTHR10381:SF11">
    <property type="entry name" value="ATP-DEPENDENT CLP PROTEASE PROTEOLYTIC SUBUNIT, MITOCHONDRIAL"/>
    <property type="match status" value="1"/>
</dbReference>
<dbReference type="GO" id="GO:0051117">
    <property type="term" value="F:ATPase binding"/>
    <property type="evidence" value="ECO:0007669"/>
    <property type="project" value="TreeGrafter"/>
</dbReference>
<evidence type="ECO:0008006" key="2">
    <source>
        <dbReference type="Google" id="ProtNLM"/>
    </source>
</evidence>
<dbReference type="GO" id="GO:0004176">
    <property type="term" value="F:ATP-dependent peptidase activity"/>
    <property type="evidence" value="ECO:0007669"/>
    <property type="project" value="TreeGrafter"/>
</dbReference>
<dbReference type="InterPro" id="IPR023562">
    <property type="entry name" value="ClpP/TepA"/>
</dbReference>
<dbReference type="InterPro" id="IPR029045">
    <property type="entry name" value="ClpP/crotonase-like_dom_sf"/>
</dbReference>
<reference evidence="1" key="1">
    <citation type="journal article" date="2020" name="Nature">
        <title>Giant virus diversity and host interactions through global metagenomics.</title>
        <authorList>
            <person name="Schulz F."/>
            <person name="Roux S."/>
            <person name="Paez-Espino D."/>
            <person name="Jungbluth S."/>
            <person name="Walsh D.A."/>
            <person name="Denef V.J."/>
            <person name="McMahon K.D."/>
            <person name="Konstantinidis K.T."/>
            <person name="Eloe-Fadrosh E.A."/>
            <person name="Kyrpides N.C."/>
            <person name="Woyke T."/>
        </authorList>
    </citation>
    <scope>NUCLEOTIDE SEQUENCE</scope>
    <source>
        <strain evidence="1">GVMAG-M-3300001348-25</strain>
    </source>
</reference>
<dbReference type="SUPFAM" id="SSF52096">
    <property type="entry name" value="ClpP/crotonase"/>
    <property type="match status" value="1"/>
</dbReference>
<name>A0A6C0EJC7_9ZZZZ</name>
<dbReference type="Gene3D" id="3.90.226.10">
    <property type="entry name" value="2-enoyl-CoA Hydratase, Chain A, domain 1"/>
    <property type="match status" value="1"/>
</dbReference>
<dbReference type="GO" id="GO:0006515">
    <property type="term" value="P:protein quality control for misfolded or incompletely synthesized proteins"/>
    <property type="evidence" value="ECO:0007669"/>
    <property type="project" value="TreeGrafter"/>
</dbReference>
<protein>
    <recommendedName>
        <fullName evidence="2">Protease</fullName>
    </recommendedName>
</protein>
<dbReference type="GO" id="GO:0009368">
    <property type="term" value="C:endopeptidase Clp complex"/>
    <property type="evidence" value="ECO:0007669"/>
    <property type="project" value="TreeGrafter"/>
</dbReference>
<dbReference type="AlphaFoldDB" id="A0A6C0EJC7"/>
<dbReference type="PANTHER" id="PTHR10381">
    <property type="entry name" value="ATP-DEPENDENT CLP PROTEASE PROTEOLYTIC SUBUNIT"/>
    <property type="match status" value="1"/>
</dbReference>
<accession>A0A6C0EJC7</accession>
<organism evidence="1">
    <name type="scientific">viral metagenome</name>
    <dbReference type="NCBI Taxonomy" id="1070528"/>
    <lineage>
        <taxon>unclassified sequences</taxon>
        <taxon>metagenomes</taxon>
        <taxon>organismal metagenomes</taxon>
    </lineage>
</organism>